<accession>A0A239F2V7</accession>
<dbReference type="Proteomes" id="UP000198327">
    <property type="component" value="Unassembled WGS sequence"/>
</dbReference>
<reference evidence="3" key="1">
    <citation type="submission" date="2017-06" db="EMBL/GenBank/DDBJ databases">
        <authorList>
            <person name="Varghese N."/>
            <person name="Submissions S."/>
        </authorList>
    </citation>
    <scope>NUCLEOTIDE SEQUENCE [LARGE SCALE GENOMIC DNA]</scope>
    <source>
        <strain evidence="3">JCM 23211</strain>
    </source>
</reference>
<dbReference type="EMBL" id="FZOW01000003">
    <property type="protein sequence ID" value="SNS50868.1"/>
    <property type="molecule type" value="Genomic_DNA"/>
</dbReference>
<evidence type="ECO:0000313" key="3">
    <source>
        <dbReference type="Proteomes" id="UP000198327"/>
    </source>
</evidence>
<dbReference type="RefSeq" id="WP_089244049.1">
    <property type="nucleotide sequence ID" value="NZ_FZOW01000003.1"/>
</dbReference>
<keyword evidence="3" id="KW-1185">Reference proteome</keyword>
<gene>
    <name evidence="2" type="ORF">SAMN05421642_10363</name>
</gene>
<evidence type="ECO:0000313" key="2">
    <source>
        <dbReference type="EMBL" id="SNS50868.1"/>
    </source>
</evidence>
<sequence>MPVSYLIAALIVAALLQVTRVAVAAWLASPGCRVDADKFLRVFNGLKAFDATRLVESWKGKPDPPSDNAPRGDA</sequence>
<proteinExistence type="predicted"/>
<protein>
    <submittedName>
        <fullName evidence="2">Uncharacterized protein</fullName>
    </submittedName>
</protein>
<organism evidence="2 3">
    <name type="scientific">Rhodococcoides kyotonense</name>
    <dbReference type="NCBI Taxonomy" id="398843"/>
    <lineage>
        <taxon>Bacteria</taxon>
        <taxon>Bacillati</taxon>
        <taxon>Actinomycetota</taxon>
        <taxon>Actinomycetes</taxon>
        <taxon>Mycobacteriales</taxon>
        <taxon>Nocardiaceae</taxon>
        <taxon>Rhodococcoides</taxon>
    </lineage>
</organism>
<dbReference type="AlphaFoldDB" id="A0A239F2V7"/>
<keyword evidence="1" id="KW-0732">Signal</keyword>
<feature type="signal peptide" evidence="1">
    <location>
        <begin position="1"/>
        <end position="24"/>
    </location>
</feature>
<feature type="chain" id="PRO_5012059819" evidence="1">
    <location>
        <begin position="25"/>
        <end position="74"/>
    </location>
</feature>
<name>A0A239F2V7_9NOCA</name>
<evidence type="ECO:0000256" key="1">
    <source>
        <dbReference type="SAM" id="SignalP"/>
    </source>
</evidence>